<evidence type="ECO:0000256" key="1">
    <source>
        <dbReference type="SAM" id="Phobius"/>
    </source>
</evidence>
<name>A0ABY4FTA3_9MICO</name>
<evidence type="ECO:0000313" key="3">
    <source>
        <dbReference type="Proteomes" id="UP000831775"/>
    </source>
</evidence>
<proteinExistence type="predicted"/>
<organism evidence="2 3">
    <name type="scientific">Leucobacter rhizosphaerae</name>
    <dbReference type="NCBI Taxonomy" id="2932245"/>
    <lineage>
        <taxon>Bacteria</taxon>
        <taxon>Bacillati</taxon>
        <taxon>Actinomycetota</taxon>
        <taxon>Actinomycetes</taxon>
        <taxon>Micrococcales</taxon>
        <taxon>Microbacteriaceae</taxon>
        <taxon>Leucobacter</taxon>
    </lineage>
</organism>
<protein>
    <recommendedName>
        <fullName evidence="4">Sap-like sulfolipid-1-addressing protein</fullName>
    </recommendedName>
</protein>
<feature type="transmembrane region" description="Helical" evidence="1">
    <location>
        <begin position="44"/>
        <end position="66"/>
    </location>
</feature>
<evidence type="ECO:0000313" key="2">
    <source>
        <dbReference type="EMBL" id="UOQ59490.1"/>
    </source>
</evidence>
<accession>A0ABY4FTA3</accession>
<gene>
    <name evidence="2" type="ORF">MUN76_10540</name>
</gene>
<feature type="transmembrane region" description="Helical" evidence="1">
    <location>
        <begin position="87"/>
        <end position="108"/>
    </location>
</feature>
<dbReference type="EMBL" id="CP095043">
    <property type="protein sequence ID" value="UOQ59490.1"/>
    <property type="molecule type" value="Genomic_DNA"/>
</dbReference>
<sequence>MHEVVAWGAALLSLIGFGLAIGVNPALYGATADMLARDVDAAPRLRWMVGGLAVGATVLVLIFHSFDPSRIVAASQGALDQAIVNRTIDLLSGAVFLAAAGVVVWWRIRIPNLPTKPRKQPKPNSGAFSYFFLGLGACIGFTTLPIMYLTGRVISGISTNLVVWVLAYVVFLAALAAPFFALAWVWARVPKLTGRITEFYARALVWDYRWPVAVLLVLVGLLFLGLALFAHRGV</sequence>
<dbReference type="Proteomes" id="UP000831775">
    <property type="component" value="Chromosome"/>
</dbReference>
<keyword evidence="1" id="KW-0812">Transmembrane</keyword>
<dbReference type="RefSeq" id="WP_244684532.1">
    <property type="nucleotide sequence ID" value="NZ_CP095043.1"/>
</dbReference>
<feature type="transmembrane region" description="Helical" evidence="1">
    <location>
        <begin position="210"/>
        <end position="230"/>
    </location>
</feature>
<feature type="transmembrane region" description="Helical" evidence="1">
    <location>
        <begin position="128"/>
        <end position="149"/>
    </location>
</feature>
<keyword evidence="1" id="KW-1133">Transmembrane helix</keyword>
<keyword evidence="1" id="KW-0472">Membrane</keyword>
<evidence type="ECO:0008006" key="4">
    <source>
        <dbReference type="Google" id="ProtNLM"/>
    </source>
</evidence>
<keyword evidence="3" id="KW-1185">Reference proteome</keyword>
<reference evidence="2 3" key="1">
    <citation type="submission" date="2022-04" db="EMBL/GenBank/DDBJ databases">
        <title>Leucobacter sp. isolated from rhizosphere of onion.</title>
        <authorList>
            <person name="Won M."/>
            <person name="Lee C.-M."/>
            <person name="Woen H.-Y."/>
            <person name="Kwon S.-W."/>
        </authorList>
    </citation>
    <scope>NUCLEOTIDE SEQUENCE [LARGE SCALE GENOMIC DNA]</scope>
    <source>
        <strain evidence="2 3">H25R-14</strain>
    </source>
</reference>
<feature type="transmembrane region" description="Helical" evidence="1">
    <location>
        <begin position="161"/>
        <end position="187"/>
    </location>
</feature>